<feature type="compositionally biased region" description="Polar residues" evidence="2">
    <location>
        <begin position="302"/>
        <end position="319"/>
    </location>
</feature>
<dbReference type="OrthoDB" id="228638at2"/>
<dbReference type="SUPFAM" id="SSF52266">
    <property type="entry name" value="SGNH hydrolase"/>
    <property type="match status" value="1"/>
</dbReference>
<dbReference type="RefSeq" id="WP_145363364.1">
    <property type="nucleotide sequence ID" value="NZ_CP036268.1"/>
</dbReference>
<dbReference type="Pfam" id="PF08450">
    <property type="entry name" value="SGL"/>
    <property type="match status" value="1"/>
</dbReference>
<dbReference type="KEGG" id="svp:Pan189_16020"/>
<feature type="signal peptide" evidence="3">
    <location>
        <begin position="1"/>
        <end position="21"/>
    </location>
</feature>
<dbReference type="AlphaFoldDB" id="A0A517R005"/>
<dbReference type="InterPro" id="IPR011042">
    <property type="entry name" value="6-blade_b-propeller_TolB-like"/>
</dbReference>
<accession>A0A517R005</accession>
<feature type="domain" description="SMP-30/Gluconolactonase/LRE-like region" evidence="4">
    <location>
        <begin position="40"/>
        <end position="283"/>
    </location>
</feature>
<dbReference type="InterPro" id="IPR013658">
    <property type="entry name" value="SGL"/>
</dbReference>
<feature type="chain" id="PRO_5021866944" evidence="3">
    <location>
        <begin position="22"/>
        <end position="774"/>
    </location>
</feature>
<dbReference type="InterPro" id="IPR036514">
    <property type="entry name" value="SGNH_hydro_sf"/>
</dbReference>
<evidence type="ECO:0000313" key="5">
    <source>
        <dbReference type="EMBL" id="QDT37229.1"/>
    </source>
</evidence>
<dbReference type="Gene3D" id="3.40.50.1110">
    <property type="entry name" value="SGNH hydrolase"/>
    <property type="match status" value="1"/>
</dbReference>
<evidence type="ECO:0000256" key="2">
    <source>
        <dbReference type="SAM" id="MobiDB-lite"/>
    </source>
</evidence>
<evidence type="ECO:0000256" key="1">
    <source>
        <dbReference type="ARBA" id="ARBA00022801"/>
    </source>
</evidence>
<evidence type="ECO:0000259" key="4">
    <source>
        <dbReference type="Pfam" id="PF08450"/>
    </source>
</evidence>
<sequence precursor="true">MTLRLAATSLLCTFVSLAASAEVPLADGAALEQIADGFKFTEGPAADAQGNVYFTDQPNNHIHRWDAKTGEVSLWMKSSGRSNGLFVGPDGMLWACADEKNELWKIDPETKQRTIVVGRTDGKLLNGPNDLWVSPTGVAFFTDPYFRRPYWDRGKQEQKSRDLYRVDRDGNVSRVDNDLKQPNGIVGTADGKTLYVADPGRRVVFAYDVSDDGTLSNRRQFCKAGSDGMTLDSAGNLYVTGKPGVTVIGPDGESLGVIAVPQGWTANVCFGGTEGKTLFITASKAVYTIKMKVAGAGRATAETVSSNTPKASSDNTASSDKIKVEGETYPPILPANDPDRFGRNIQRTMSLLAESTPEHRNTVRILYYGQSITAQDWTDLVTAELKSRFPHANIVAEDRSIGGFSSQYLIRTAEHDVESFRPDLIIFHVYGSHVEYENLIKLYRSRTAAEVLIQNDHANTWPRKFKNGKDGPLDWPHMMNEIFLPKYAKQYQCGFVDVRGGWVSYMEEYGLEPPALLKDGVHLNKHGEWLMAQLVSRYLVHRPELEQGDQGSVTTFILGEDVEVEGSKVMLTFSGDRVDLIPVEPNPGLAKQLRVLVDGKSPSQFQELYAFTRPSSTHDRIWPAVMRVEHDAPLVVEDWQLEVFDVKSNDDFRFRVSGSVTGNDGEGHSRKKFTSNSGRVVIEPQDWVFARSAKLSKKNLSDGWVVRWKAIPQFVDTYTPPSPQNFDPTLDNATTIADGLPNGEHTLELIAEGGEQPIRAIRIYDPPLKAGAGN</sequence>
<keyword evidence="3" id="KW-0732">Signal</keyword>
<organism evidence="5 6">
    <name type="scientific">Stratiformator vulcanicus</name>
    <dbReference type="NCBI Taxonomy" id="2527980"/>
    <lineage>
        <taxon>Bacteria</taxon>
        <taxon>Pseudomonadati</taxon>
        <taxon>Planctomycetota</taxon>
        <taxon>Planctomycetia</taxon>
        <taxon>Planctomycetales</taxon>
        <taxon>Planctomycetaceae</taxon>
        <taxon>Stratiformator</taxon>
    </lineage>
</organism>
<proteinExistence type="predicted"/>
<dbReference type="PANTHER" id="PTHR47572">
    <property type="entry name" value="LIPOPROTEIN-RELATED"/>
    <property type="match status" value="1"/>
</dbReference>
<name>A0A517R005_9PLAN</name>
<reference evidence="5 6" key="1">
    <citation type="submission" date="2019-02" db="EMBL/GenBank/DDBJ databases">
        <title>Deep-cultivation of Planctomycetes and their phenomic and genomic characterization uncovers novel biology.</title>
        <authorList>
            <person name="Wiegand S."/>
            <person name="Jogler M."/>
            <person name="Boedeker C."/>
            <person name="Pinto D."/>
            <person name="Vollmers J."/>
            <person name="Rivas-Marin E."/>
            <person name="Kohn T."/>
            <person name="Peeters S.H."/>
            <person name="Heuer A."/>
            <person name="Rast P."/>
            <person name="Oberbeckmann S."/>
            <person name="Bunk B."/>
            <person name="Jeske O."/>
            <person name="Meyerdierks A."/>
            <person name="Storesund J.E."/>
            <person name="Kallscheuer N."/>
            <person name="Luecker S."/>
            <person name="Lage O.M."/>
            <person name="Pohl T."/>
            <person name="Merkel B.J."/>
            <person name="Hornburger P."/>
            <person name="Mueller R.-W."/>
            <person name="Bruemmer F."/>
            <person name="Labrenz M."/>
            <person name="Spormann A.M."/>
            <person name="Op den Camp H."/>
            <person name="Overmann J."/>
            <person name="Amann R."/>
            <person name="Jetten M.S.M."/>
            <person name="Mascher T."/>
            <person name="Medema M.H."/>
            <person name="Devos D.P."/>
            <person name="Kaster A.-K."/>
            <person name="Ovreas L."/>
            <person name="Rohde M."/>
            <person name="Galperin M.Y."/>
            <person name="Jogler C."/>
        </authorList>
    </citation>
    <scope>NUCLEOTIDE SEQUENCE [LARGE SCALE GENOMIC DNA]</scope>
    <source>
        <strain evidence="5 6">Pan189</strain>
    </source>
</reference>
<dbReference type="SUPFAM" id="SSF63829">
    <property type="entry name" value="Calcium-dependent phosphotriesterase"/>
    <property type="match status" value="1"/>
</dbReference>
<protein>
    <submittedName>
        <fullName evidence="5">Gluconolactonase</fullName>
        <ecNumber evidence="5">3.1.1.17</ecNumber>
    </submittedName>
</protein>
<dbReference type="Proteomes" id="UP000317318">
    <property type="component" value="Chromosome"/>
</dbReference>
<keyword evidence="1 5" id="KW-0378">Hydrolase</keyword>
<keyword evidence="6" id="KW-1185">Reference proteome</keyword>
<dbReference type="PANTHER" id="PTHR47572:SF4">
    <property type="entry name" value="LACTONASE DRP35"/>
    <property type="match status" value="1"/>
</dbReference>
<gene>
    <name evidence="5" type="primary">gnl_2</name>
    <name evidence="5" type="ORF">Pan189_16020</name>
</gene>
<evidence type="ECO:0000256" key="3">
    <source>
        <dbReference type="SAM" id="SignalP"/>
    </source>
</evidence>
<dbReference type="GO" id="GO:0004341">
    <property type="term" value="F:gluconolactonase activity"/>
    <property type="evidence" value="ECO:0007669"/>
    <property type="project" value="UniProtKB-EC"/>
</dbReference>
<evidence type="ECO:0000313" key="6">
    <source>
        <dbReference type="Proteomes" id="UP000317318"/>
    </source>
</evidence>
<dbReference type="EMBL" id="CP036268">
    <property type="protein sequence ID" value="QDT37229.1"/>
    <property type="molecule type" value="Genomic_DNA"/>
</dbReference>
<dbReference type="Gene3D" id="2.120.10.30">
    <property type="entry name" value="TolB, C-terminal domain"/>
    <property type="match status" value="1"/>
</dbReference>
<dbReference type="InterPro" id="IPR051262">
    <property type="entry name" value="SMP-30/CGR1_Lactonase"/>
</dbReference>
<dbReference type="EC" id="3.1.1.17" evidence="5"/>
<feature type="region of interest" description="Disordered" evidence="2">
    <location>
        <begin position="298"/>
        <end position="319"/>
    </location>
</feature>